<dbReference type="OrthoDB" id="9808136at2"/>
<evidence type="ECO:0000256" key="2">
    <source>
        <dbReference type="ARBA" id="ARBA00022448"/>
    </source>
</evidence>
<feature type="transmembrane region" description="Helical" evidence="8">
    <location>
        <begin position="55"/>
        <end position="88"/>
    </location>
</feature>
<keyword evidence="7 8" id="KW-0472">Membrane</keyword>
<comment type="subcellular location">
    <subcellularLocation>
        <location evidence="1">Cell membrane</location>
        <topology evidence="1">Multi-pass membrane protein</topology>
    </subcellularLocation>
</comment>
<evidence type="ECO:0000313" key="10">
    <source>
        <dbReference type="Proteomes" id="UP000016638"/>
    </source>
</evidence>
<dbReference type="PANTHER" id="PTHR32196:SF21">
    <property type="entry name" value="ABC TRANSPORTER PERMEASE PROTEIN YPHD-RELATED"/>
    <property type="match status" value="1"/>
</dbReference>
<evidence type="ECO:0000313" key="9">
    <source>
        <dbReference type="EMBL" id="ERL05979.1"/>
    </source>
</evidence>
<feature type="transmembrane region" description="Helical" evidence="8">
    <location>
        <begin position="131"/>
        <end position="150"/>
    </location>
</feature>
<dbReference type="Pfam" id="PF02653">
    <property type="entry name" value="BPD_transp_2"/>
    <property type="match status" value="1"/>
</dbReference>
<organism evidence="9 10">
    <name type="scientific">Olsenella profusa F0195</name>
    <dbReference type="NCBI Taxonomy" id="1125712"/>
    <lineage>
        <taxon>Bacteria</taxon>
        <taxon>Bacillati</taxon>
        <taxon>Actinomycetota</taxon>
        <taxon>Coriobacteriia</taxon>
        <taxon>Coriobacteriales</taxon>
        <taxon>Atopobiaceae</taxon>
        <taxon>Olsenella</taxon>
    </lineage>
</organism>
<name>U2SYT0_9ACTN</name>
<evidence type="ECO:0000256" key="5">
    <source>
        <dbReference type="ARBA" id="ARBA00022692"/>
    </source>
</evidence>
<evidence type="ECO:0000256" key="7">
    <source>
        <dbReference type="ARBA" id="ARBA00023136"/>
    </source>
</evidence>
<reference evidence="9 10" key="1">
    <citation type="submission" date="2013-08" db="EMBL/GenBank/DDBJ databases">
        <authorList>
            <person name="Durkin A.S."/>
            <person name="Haft D.R."/>
            <person name="McCorrison J."/>
            <person name="Torralba M."/>
            <person name="Gillis M."/>
            <person name="Haft D.H."/>
            <person name="Methe B."/>
            <person name="Sutton G."/>
            <person name="Nelson K.E."/>
        </authorList>
    </citation>
    <scope>NUCLEOTIDE SEQUENCE [LARGE SCALE GENOMIC DNA]</scope>
    <source>
        <strain evidence="9 10">F0195</strain>
    </source>
</reference>
<dbReference type="AlphaFoldDB" id="U2SYT0"/>
<evidence type="ECO:0000256" key="8">
    <source>
        <dbReference type="SAM" id="Phobius"/>
    </source>
</evidence>
<dbReference type="InterPro" id="IPR001851">
    <property type="entry name" value="ABC_transp_permease"/>
</dbReference>
<dbReference type="GO" id="GO:0005886">
    <property type="term" value="C:plasma membrane"/>
    <property type="evidence" value="ECO:0007669"/>
    <property type="project" value="UniProtKB-SubCell"/>
</dbReference>
<dbReference type="Proteomes" id="UP000016638">
    <property type="component" value="Unassembled WGS sequence"/>
</dbReference>
<dbReference type="GO" id="GO:0022857">
    <property type="term" value="F:transmembrane transporter activity"/>
    <property type="evidence" value="ECO:0007669"/>
    <property type="project" value="InterPro"/>
</dbReference>
<evidence type="ECO:0000256" key="6">
    <source>
        <dbReference type="ARBA" id="ARBA00022989"/>
    </source>
</evidence>
<evidence type="ECO:0000256" key="4">
    <source>
        <dbReference type="ARBA" id="ARBA00022519"/>
    </source>
</evidence>
<evidence type="ECO:0000256" key="3">
    <source>
        <dbReference type="ARBA" id="ARBA00022475"/>
    </source>
</evidence>
<comment type="caution">
    <text evidence="9">The sequence shown here is derived from an EMBL/GenBank/DDBJ whole genome shotgun (WGS) entry which is preliminary data.</text>
</comment>
<feature type="transmembrane region" description="Helical" evidence="8">
    <location>
        <begin position="235"/>
        <end position="258"/>
    </location>
</feature>
<dbReference type="RefSeq" id="WP_021727364.1">
    <property type="nucleotide sequence ID" value="NZ_AWEZ01000073.1"/>
</dbReference>
<keyword evidence="4" id="KW-0997">Cell inner membrane</keyword>
<evidence type="ECO:0000256" key="1">
    <source>
        <dbReference type="ARBA" id="ARBA00004651"/>
    </source>
</evidence>
<sequence>MAAETKKASGGTNNLVMVLLNGRTLIVLVILMIFFSLATPNFFTAGSLLSVAKHVALYGILAIGMTFVIITGGIDLSVGAVVGLAGMVSAGFVQEGLTLTFAGVTIYFSVPVVVLLTLLMGVVLGMLNGLVITKLGVAPFIATLGTMYVWRGFANIRSNGATFSSISGHVGLGNTGYGFFASSVLGIPMGVIIFAIFAVIAGIVLRKTAFGWHVLAIGGNQNAARLSGIKVDRNLIIVYAISGFCAAMVGIITTSQLMGANPSTGTSWEMNAIAASVLGGTSMAGGVGTILGTVEGAFVIGVINDGMAMCGVTEFWQQVIRGIVIIIAVVIDQVQRNLQARMALQVRDEGRGDVGGDGAAGAAAE</sequence>
<accession>U2SYT0</accession>
<dbReference type="CDD" id="cd06579">
    <property type="entry name" value="TM_PBP1_transp_AraH_like"/>
    <property type="match status" value="1"/>
</dbReference>
<keyword evidence="6 8" id="KW-1133">Transmembrane helix</keyword>
<feature type="transmembrane region" description="Helical" evidence="8">
    <location>
        <begin position="100"/>
        <end position="124"/>
    </location>
</feature>
<dbReference type="eggNOG" id="COG1172">
    <property type="taxonomic scope" value="Bacteria"/>
</dbReference>
<protein>
    <submittedName>
        <fullName evidence="9">Branched-chain amino acid ABC transporter, permease protein</fullName>
    </submittedName>
</protein>
<gene>
    <name evidence="9" type="ORF">HMPREF1316_0870</name>
</gene>
<keyword evidence="5 8" id="KW-0812">Transmembrane</keyword>
<keyword evidence="10" id="KW-1185">Reference proteome</keyword>
<feature type="transmembrane region" description="Helical" evidence="8">
    <location>
        <begin position="179"/>
        <end position="205"/>
    </location>
</feature>
<dbReference type="PATRIC" id="fig|1125712.3.peg.2537"/>
<dbReference type="EMBL" id="AWEZ01000073">
    <property type="protein sequence ID" value="ERL05979.1"/>
    <property type="molecule type" value="Genomic_DNA"/>
</dbReference>
<dbReference type="STRING" id="1125712.HMPREF1316_0870"/>
<proteinExistence type="predicted"/>
<keyword evidence="2" id="KW-0813">Transport</keyword>
<keyword evidence="3" id="KW-1003">Cell membrane</keyword>
<dbReference type="PANTHER" id="PTHR32196">
    <property type="entry name" value="ABC TRANSPORTER PERMEASE PROTEIN YPHD-RELATED-RELATED"/>
    <property type="match status" value="1"/>
</dbReference>